<dbReference type="RefSeq" id="WP_156742795.1">
    <property type="nucleotide sequence ID" value="NZ_CACRYJ010000059.1"/>
</dbReference>
<evidence type="ECO:0000256" key="6">
    <source>
        <dbReference type="PIRSR" id="PIRSR602678-1"/>
    </source>
</evidence>
<dbReference type="FunFam" id="3.40.1390.30:FF:000001">
    <property type="entry name" value="GTP cyclohydrolase 1 type 2"/>
    <property type="match status" value="1"/>
</dbReference>
<comment type="similarity">
    <text evidence="1 5">Belongs to the GTP cyclohydrolase I type 2/NIF3 family.</text>
</comment>
<evidence type="ECO:0000313" key="8">
    <source>
        <dbReference type="EMBL" id="VZO39490.1"/>
    </source>
</evidence>
<proteinExistence type="inferred from homology"/>
<dbReference type="PANTHER" id="PTHR13799">
    <property type="entry name" value="NGG1 INTERACTING FACTOR 3"/>
    <property type="match status" value="1"/>
</dbReference>
<dbReference type="PANTHER" id="PTHR13799:SF14">
    <property type="entry name" value="GTP CYCLOHYDROLASE 1 TYPE 2 HOMOLOG"/>
    <property type="match status" value="1"/>
</dbReference>
<evidence type="ECO:0000256" key="3">
    <source>
        <dbReference type="ARBA" id="ARBA00022112"/>
    </source>
</evidence>
<dbReference type="NCBIfam" id="TIGR00486">
    <property type="entry name" value="YbgI_SA1388"/>
    <property type="match status" value="1"/>
</dbReference>
<evidence type="ECO:0000256" key="1">
    <source>
        <dbReference type="ARBA" id="ARBA00006964"/>
    </source>
</evidence>
<dbReference type="EMBL" id="CACRYJ010000059">
    <property type="protein sequence ID" value="VZO39490.1"/>
    <property type="molecule type" value="Genomic_DNA"/>
</dbReference>
<dbReference type="AlphaFoldDB" id="A0A7M4DPU6"/>
<evidence type="ECO:0000256" key="2">
    <source>
        <dbReference type="ARBA" id="ARBA00011643"/>
    </source>
</evidence>
<evidence type="ECO:0000313" key="9">
    <source>
        <dbReference type="Proteomes" id="UP000419743"/>
    </source>
</evidence>
<protein>
    <recommendedName>
        <fullName evidence="3 5">GTP cyclohydrolase 1 type 2 homolog</fullName>
    </recommendedName>
</protein>
<dbReference type="GO" id="GO:0016787">
    <property type="term" value="F:hydrolase activity"/>
    <property type="evidence" value="ECO:0007669"/>
    <property type="project" value="UniProtKB-KW"/>
</dbReference>
<feature type="binding site" evidence="6">
    <location>
        <position position="335"/>
    </location>
    <ligand>
        <name>a divalent metal cation</name>
        <dbReference type="ChEBI" id="CHEBI:60240"/>
        <label>1</label>
    </ligand>
</feature>
<dbReference type="InterPro" id="IPR002678">
    <property type="entry name" value="DUF34/NIF3"/>
</dbReference>
<sequence>MDLALVDVVATLERRYPPGTAEDWDAVGLVVGEPDARVAQVLFAIDPVEAVVDEAIERGVDLLVTHHPLYLRGVTSVAATGAKGRLVHRLIRAGIALYVAHTNADIAAGGVNDALAAALGLTGTRPLVPAPAPALDLLVTYTPEASAEQVRRALAAAGAGAIGDYEGCAWTVTGTGEFTPKPGASPAVGQVGAHERLAETRLEIVVPTGVREHVLAALRAAHPYEEPAFSFVPTRAPSGPTGSGRIGDLAEPITLADFAQAVARALPATAHGVRVAGAPGAVVRTVAVSGGSGDAYLDAAAAAGADVYVTADLRHHRASEALAEPGALALIDVAHWASEWPWLPVAAADLAADTGLSTQVSTRVTDPWTDRLASAGDTDGRTGATGV</sequence>
<gene>
    <name evidence="8" type="ORF">HALOF300_04182</name>
</gene>
<evidence type="ECO:0000256" key="7">
    <source>
        <dbReference type="SAM" id="MobiDB-lite"/>
    </source>
</evidence>
<reference evidence="8 9" key="1">
    <citation type="submission" date="2019-11" db="EMBL/GenBank/DDBJ databases">
        <authorList>
            <person name="Criscuolo A."/>
        </authorList>
    </citation>
    <scope>NUCLEOTIDE SEQUENCE [LARGE SCALE GENOMIC DNA]</scope>
    <source>
        <strain evidence="8">CIP111667</strain>
    </source>
</reference>
<dbReference type="Proteomes" id="UP000419743">
    <property type="component" value="Unassembled WGS sequence"/>
</dbReference>
<feature type="compositionally biased region" description="Low complexity" evidence="7">
    <location>
        <begin position="375"/>
        <end position="387"/>
    </location>
</feature>
<dbReference type="InterPro" id="IPR017221">
    <property type="entry name" value="DUF34/NIF3_bac"/>
</dbReference>
<dbReference type="InterPro" id="IPR015867">
    <property type="entry name" value="N-reg_PII/ATP_PRibTrfase_C"/>
</dbReference>
<dbReference type="Pfam" id="PF01784">
    <property type="entry name" value="DUF34_NIF3"/>
    <property type="match status" value="1"/>
</dbReference>
<dbReference type="Gene3D" id="3.40.1390.30">
    <property type="entry name" value="NIF3 (NGG1p interacting factor 3)-like"/>
    <property type="match status" value="1"/>
</dbReference>
<dbReference type="Gene3D" id="3.30.70.120">
    <property type="match status" value="1"/>
</dbReference>
<evidence type="ECO:0000256" key="4">
    <source>
        <dbReference type="ARBA" id="ARBA00022723"/>
    </source>
</evidence>
<keyword evidence="9" id="KW-1185">Reference proteome</keyword>
<dbReference type="InterPro" id="IPR036069">
    <property type="entry name" value="DUF34/NIF3_sf"/>
</dbReference>
<evidence type="ECO:0000256" key="5">
    <source>
        <dbReference type="PIRNR" id="PIRNR037489"/>
    </source>
</evidence>
<comment type="caution">
    <text evidence="8">The sequence shown here is derived from an EMBL/GenBank/DDBJ whole genome shotgun (WGS) entry which is preliminary data.</text>
</comment>
<feature type="binding site" evidence="6">
    <location>
        <position position="105"/>
    </location>
    <ligand>
        <name>a divalent metal cation</name>
        <dbReference type="ChEBI" id="CHEBI:60240"/>
        <label>1</label>
    </ligand>
</feature>
<feature type="binding site" evidence="6">
    <location>
        <position position="339"/>
    </location>
    <ligand>
        <name>a divalent metal cation</name>
        <dbReference type="ChEBI" id="CHEBI:60240"/>
        <label>1</label>
    </ligand>
</feature>
<name>A0A7M4DPU6_9MICO</name>
<dbReference type="GO" id="GO:0046872">
    <property type="term" value="F:metal ion binding"/>
    <property type="evidence" value="ECO:0007669"/>
    <property type="project" value="UniProtKB-UniRule"/>
</dbReference>
<dbReference type="GO" id="GO:0005737">
    <property type="term" value="C:cytoplasm"/>
    <property type="evidence" value="ECO:0007669"/>
    <property type="project" value="TreeGrafter"/>
</dbReference>
<organism evidence="8 9">
    <name type="scientific">Occultella aeris</name>
    <dbReference type="NCBI Taxonomy" id="2761496"/>
    <lineage>
        <taxon>Bacteria</taxon>
        <taxon>Bacillati</taxon>
        <taxon>Actinomycetota</taxon>
        <taxon>Actinomycetes</taxon>
        <taxon>Micrococcales</taxon>
        <taxon>Ruaniaceae</taxon>
        <taxon>Occultella</taxon>
    </lineage>
</organism>
<dbReference type="PIRSF" id="PIRSF037489">
    <property type="entry name" value="UCP037489_NIF3_YqfO"/>
    <property type="match status" value="1"/>
</dbReference>
<feature type="region of interest" description="Disordered" evidence="7">
    <location>
        <begin position="367"/>
        <end position="387"/>
    </location>
</feature>
<feature type="binding site" evidence="6">
    <location>
        <position position="66"/>
    </location>
    <ligand>
        <name>a divalent metal cation</name>
        <dbReference type="ChEBI" id="CHEBI:60240"/>
        <label>1</label>
    </ligand>
</feature>
<comment type="subunit">
    <text evidence="2">Homohexamer.</text>
</comment>
<dbReference type="SUPFAM" id="SSF102705">
    <property type="entry name" value="NIF3 (NGG1p interacting factor 3)-like"/>
    <property type="match status" value="1"/>
</dbReference>
<accession>A0A7M4DPU6</accession>
<keyword evidence="4 5" id="KW-0479">Metal-binding</keyword>
<keyword evidence="8" id="KW-0378">Hydrolase</keyword>
<feature type="binding site" evidence="6">
    <location>
        <position position="67"/>
    </location>
    <ligand>
        <name>a divalent metal cation</name>
        <dbReference type="ChEBI" id="CHEBI:60240"/>
        <label>1</label>
    </ligand>
</feature>